<name>A0ACC0IB72_9ERIC</name>
<dbReference type="EMBL" id="CM045763">
    <property type="protein sequence ID" value="KAI8021581.1"/>
    <property type="molecule type" value="Genomic_DNA"/>
</dbReference>
<protein>
    <submittedName>
        <fullName evidence="1">Uncharacterized protein</fullName>
    </submittedName>
</protein>
<keyword evidence="2" id="KW-1185">Reference proteome</keyword>
<organism evidence="1 2">
    <name type="scientific">Camellia lanceoleosa</name>
    <dbReference type="NCBI Taxonomy" id="1840588"/>
    <lineage>
        <taxon>Eukaryota</taxon>
        <taxon>Viridiplantae</taxon>
        <taxon>Streptophyta</taxon>
        <taxon>Embryophyta</taxon>
        <taxon>Tracheophyta</taxon>
        <taxon>Spermatophyta</taxon>
        <taxon>Magnoliopsida</taxon>
        <taxon>eudicotyledons</taxon>
        <taxon>Gunneridae</taxon>
        <taxon>Pentapetalae</taxon>
        <taxon>asterids</taxon>
        <taxon>Ericales</taxon>
        <taxon>Theaceae</taxon>
        <taxon>Camellia</taxon>
    </lineage>
</organism>
<proteinExistence type="predicted"/>
<comment type="caution">
    <text evidence="1">The sequence shown here is derived from an EMBL/GenBank/DDBJ whole genome shotgun (WGS) entry which is preliminary data.</text>
</comment>
<sequence length="67" mass="7712">MRGERLEMEVQEESEQKVTVFPKKPLDGAHEIQSFCLGHTETSLLCQSITEGLPWRDLLSCFVSLFR</sequence>
<evidence type="ECO:0000313" key="2">
    <source>
        <dbReference type="Proteomes" id="UP001060215"/>
    </source>
</evidence>
<accession>A0ACC0IB72</accession>
<reference evidence="1 2" key="1">
    <citation type="journal article" date="2022" name="Plant J.">
        <title>Chromosome-level genome of Camellia lanceoleosa provides a valuable resource for understanding genome evolution and self-incompatibility.</title>
        <authorList>
            <person name="Gong W."/>
            <person name="Xiao S."/>
            <person name="Wang L."/>
            <person name="Liao Z."/>
            <person name="Chang Y."/>
            <person name="Mo W."/>
            <person name="Hu G."/>
            <person name="Li W."/>
            <person name="Zhao G."/>
            <person name="Zhu H."/>
            <person name="Hu X."/>
            <person name="Ji K."/>
            <person name="Xiang X."/>
            <person name="Song Q."/>
            <person name="Yuan D."/>
            <person name="Jin S."/>
            <person name="Zhang L."/>
        </authorList>
    </citation>
    <scope>NUCLEOTIDE SEQUENCE [LARGE SCALE GENOMIC DNA]</scope>
    <source>
        <strain evidence="1">SQ_2022a</strain>
    </source>
</reference>
<evidence type="ECO:0000313" key="1">
    <source>
        <dbReference type="EMBL" id="KAI8021581.1"/>
    </source>
</evidence>
<dbReference type="Proteomes" id="UP001060215">
    <property type="component" value="Chromosome 6"/>
</dbReference>
<gene>
    <name evidence="1" type="ORF">LOK49_LG03G00762</name>
</gene>